<dbReference type="OrthoDB" id="9146593at2"/>
<gene>
    <name evidence="1" type="ORF">RISK_003585</name>
</gene>
<evidence type="ECO:0008006" key="3">
    <source>
        <dbReference type="Google" id="ProtNLM"/>
    </source>
</evidence>
<dbReference type="PROSITE" id="PS51318">
    <property type="entry name" value="TAT"/>
    <property type="match status" value="1"/>
</dbReference>
<dbReference type="Proteomes" id="UP000036367">
    <property type="component" value="Unassembled WGS sequence"/>
</dbReference>
<protein>
    <recommendedName>
        <fullName evidence="3">Secreted protein containing DUF1552</fullName>
    </recommendedName>
</protein>
<keyword evidence="2" id="KW-1185">Reference proteome</keyword>
<dbReference type="InterPro" id="IPR011447">
    <property type="entry name" value="DUF1552"/>
</dbReference>
<sequence>MSHSPRTLSRRFVLRGLGTSLALPLLDVMSPTRLLAAAADGGPPPLRMGFFYVPNGMHMPAWTPQKEGREFELTPTLQKLAENRDSISVLSGLTLDGARAHGDGGGDHARSVAAFLTGAHPRKTNGADIQNGVSVDQVTAQYVGDRTRFTSLELGLEASSQAGNCDSGYSCAYASNMSWRGPTNPMAKETDPRALFDRLFAGQTIKETRRAKSEREKYRKSILDFVSEDAKRLHAHLPIVDRRKLDEYLYSIRDVEKRLDGAEKLGLTEEGVPDYPRPSGVPQELSRHSDLMMDMVALAYQTDSTRILSFMFTNAGSNRAYKEIGVNEGHHELSHHGKSEHKQAEIAKINSFHAERFNYLLSRLKLIREGDGSLLDHCMIVYGSGISDGDRHNHDDLPVLLAGNGGGRIRAGQHVRYENGTPLCNLYLWMMKQMGANAESFGDSNGVLQGLG</sequence>
<evidence type="ECO:0000313" key="1">
    <source>
        <dbReference type="EMBL" id="KLU04531.1"/>
    </source>
</evidence>
<reference evidence="1" key="1">
    <citation type="submission" date="2015-05" db="EMBL/GenBank/DDBJ databases">
        <title>Permanent draft genome of Rhodopirellula islandicus K833.</title>
        <authorList>
            <person name="Kizina J."/>
            <person name="Richter M."/>
            <person name="Glockner F.O."/>
            <person name="Harder J."/>
        </authorList>
    </citation>
    <scope>NUCLEOTIDE SEQUENCE [LARGE SCALE GENOMIC DNA]</scope>
    <source>
        <strain evidence="1">K833</strain>
    </source>
</reference>
<dbReference type="EMBL" id="LECT01000028">
    <property type="protein sequence ID" value="KLU04531.1"/>
    <property type="molecule type" value="Genomic_DNA"/>
</dbReference>
<evidence type="ECO:0000313" key="2">
    <source>
        <dbReference type="Proteomes" id="UP000036367"/>
    </source>
</evidence>
<name>A0A0J1BDG1_RHOIS</name>
<dbReference type="InterPro" id="IPR006311">
    <property type="entry name" value="TAT_signal"/>
</dbReference>
<proteinExistence type="predicted"/>
<accession>A0A0J1BDG1</accession>
<dbReference type="RefSeq" id="WP_047815009.1">
    <property type="nucleotide sequence ID" value="NZ_LECT01000028.1"/>
</dbReference>
<dbReference type="STRING" id="595434.RISK_003585"/>
<dbReference type="Pfam" id="PF07586">
    <property type="entry name" value="HXXSHH"/>
    <property type="match status" value="1"/>
</dbReference>
<dbReference type="PATRIC" id="fig|595434.4.peg.3411"/>
<organism evidence="1 2">
    <name type="scientific">Rhodopirellula islandica</name>
    <dbReference type="NCBI Taxonomy" id="595434"/>
    <lineage>
        <taxon>Bacteria</taxon>
        <taxon>Pseudomonadati</taxon>
        <taxon>Planctomycetota</taxon>
        <taxon>Planctomycetia</taxon>
        <taxon>Pirellulales</taxon>
        <taxon>Pirellulaceae</taxon>
        <taxon>Rhodopirellula</taxon>
    </lineage>
</organism>
<dbReference type="AlphaFoldDB" id="A0A0J1BDG1"/>
<comment type="caution">
    <text evidence="1">The sequence shown here is derived from an EMBL/GenBank/DDBJ whole genome shotgun (WGS) entry which is preliminary data.</text>
</comment>